<feature type="region of interest" description="Disordered" evidence="15">
    <location>
        <begin position="1"/>
        <end position="54"/>
    </location>
</feature>
<dbReference type="InterPro" id="IPR002906">
    <property type="entry name" value="Ribosomal_eS31"/>
</dbReference>
<name>A0AAD5M608_PYTIN</name>
<gene>
    <name evidence="18" type="ORF">P43SY_008711</name>
</gene>
<dbReference type="GO" id="GO:0005737">
    <property type="term" value="C:cytoplasm"/>
    <property type="evidence" value="ECO:0007669"/>
    <property type="project" value="UniProtKB-SubCell"/>
</dbReference>
<keyword evidence="10" id="KW-0862">Zinc</keyword>
<dbReference type="GO" id="GO:0005952">
    <property type="term" value="C:cAMP-dependent protein kinase complex"/>
    <property type="evidence" value="ECO:0007669"/>
    <property type="project" value="TreeGrafter"/>
</dbReference>
<comment type="caution">
    <text evidence="18">The sequence shown here is derived from an EMBL/GenBank/DDBJ whole genome shotgun (WGS) entry which is preliminary data.</text>
</comment>
<dbReference type="InterPro" id="IPR008271">
    <property type="entry name" value="Ser/Thr_kinase_AS"/>
</dbReference>
<keyword evidence="6" id="KW-0723">Serine/threonine-protein kinase</keyword>
<comment type="similarity">
    <text evidence="3">In the C-terminal section; belongs to the eukaryotic ribosomal protein eS31 family.</text>
</comment>
<dbReference type="SUPFAM" id="SSF54236">
    <property type="entry name" value="Ubiquitin-like"/>
    <property type="match status" value="1"/>
</dbReference>
<dbReference type="InterPro" id="IPR011009">
    <property type="entry name" value="Kinase-like_dom_sf"/>
</dbReference>
<dbReference type="PANTHER" id="PTHR24353:SF37">
    <property type="entry name" value="CAMP-DEPENDENT PROTEIN KINASE CATALYTIC SUBUNIT PRKX"/>
    <property type="match status" value="1"/>
</dbReference>
<dbReference type="SUPFAM" id="SSF56112">
    <property type="entry name" value="Protein kinase-like (PK-like)"/>
    <property type="match status" value="1"/>
</dbReference>
<dbReference type="EMBL" id="JAKCXM010000068">
    <property type="protein sequence ID" value="KAJ0404153.1"/>
    <property type="molecule type" value="Genomic_DNA"/>
</dbReference>
<dbReference type="InterPro" id="IPR006594">
    <property type="entry name" value="LisH"/>
</dbReference>
<dbReference type="SMART" id="SM00213">
    <property type="entry name" value="UBQ"/>
    <property type="match status" value="1"/>
</dbReference>
<keyword evidence="4" id="KW-0963">Cytoplasm</keyword>
<keyword evidence="5" id="KW-1017">Isopeptide bond</keyword>
<keyword evidence="7" id="KW-0808">Transferase</keyword>
<evidence type="ECO:0000256" key="9">
    <source>
        <dbReference type="ARBA" id="ARBA00022777"/>
    </source>
</evidence>
<evidence type="ECO:0000256" key="14">
    <source>
        <dbReference type="PROSITE-ProRule" id="PRU10141"/>
    </source>
</evidence>
<evidence type="ECO:0000256" key="4">
    <source>
        <dbReference type="ARBA" id="ARBA00022490"/>
    </source>
</evidence>
<reference evidence="18" key="1">
    <citation type="submission" date="2021-12" db="EMBL/GenBank/DDBJ databases">
        <title>Prjna785345.</title>
        <authorList>
            <person name="Rujirawat T."/>
            <person name="Krajaejun T."/>
        </authorList>
    </citation>
    <scope>NUCLEOTIDE SEQUENCE</scope>
    <source>
        <strain evidence="18">Pi057C3</strain>
    </source>
</reference>
<evidence type="ECO:0000256" key="2">
    <source>
        <dbReference type="ARBA" id="ARBA00008373"/>
    </source>
</evidence>
<accession>A0AAD5M608</accession>
<keyword evidence="12" id="KW-0689">Ribosomal protein</keyword>
<dbReference type="PROSITE" id="PS50896">
    <property type="entry name" value="LISH"/>
    <property type="match status" value="1"/>
</dbReference>
<keyword evidence="13" id="KW-0687">Ribonucleoprotein</keyword>
<dbReference type="Gene3D" id="6.20.50.150">
    <property type="match status" value="1"/>
</dbReference>
<dbReference type="CDD" id="cd01803">
    <property type="entry name" value="Ubl_ubiquitin"/>
    <property type="match status" value="1"/>
</dbReference>
<keyword evidence="9" id="KW-0418">Kinase</keyword>
<dbReference type="Gene3D" id="1.10.510.10">
    <property type="entry name" value="Transferase(Phosphotransferase) domain 1"/>
    <property type="match status" value="1"/>
</dbReference>
<dbReference type="PRINTS" id="PR00348">
    <property type="entry name" value="UBIQUITIN"/>
</dbReference>
<dbReference type="FunFam" id="3.30.200.20:FF:000042">
    <property type="entry name" value="Aurora kinase A"/>
    <property type="match status" value="1"/>
</dbReference>
<feature type="compositionally biased region" description="Basic and acidic residues" evidence="15">
    <location>
        <begin position="1124"/>
        <end position="1144"/>
    </location>
</feature>
<evidence type="ECO:0000256" key="15">
    <source>
        <dbReference type="SAM" id="MobiDB-lite"/>
    </source>
</evidence>
<dbReference type="GO" id="GO:0006412">
    <property type="term" value="P:translation"/>
    <property type="evidence" value="ECO:0007669"/>
    <property type="project" value="InterPro"/>
</dbReference>
<protein>
    <submittedName>
        <fullName evidence="18">Uncharacterized protein</fullName>
    </submittedName>
</protein>
<dbReference type="PROSITE" id="PS50011">
    <property type="entry name" value="PROTEIN_KINASE_DOM"/>
    <property type="match status" value="1"/>
</dbReference>
<evidence type="ECO:0000256" key="1">
    <source>
        <dbReference type="ARBA" id="ARBA00004496"/>
    </source>
</evidence>
<evidence type="ECO:0000259" key="17">
    <source>
        <dbReference type="PROSITE" id="PS50053"/>
    </source>
</evidence>
<dbReference type="InterPro" id="IPR019954">
    <property type="entry name" value="Ubiquitin_CS"/>
</dbReference>
<dbReference type="InterPro" id="IPR017441">
    <property type="entry name" value="Protein_kinase_ATP_BS"/>
</dbReference>
<dbReference type="GO" id="GO:1990904">
    <property type="term" value="C:ribonucleoprotein complex"/>
    <property type="evidence" value="ECO:0007669"/>
    <property type="project" value="UniProtKB-KW"/>
</dbReference>
<feature type="domain" description="Protein kinase" evidence="16">
    <location>
        <begin position="71"/>
        <end position="413"/>
    </location>
</feature>
<dbReference type="Gene3D" id="3.10.20.90">
    <property type="entry name" value="Phosphatidylinositol 3-kinase Catalytic Subunit, Chain A, domain 1"/>
    <property type="match status" value="1"/>
</dbReference>
<comment type="subcellular location">
    <subcellularLocation>
        <location evidence="1">Cytoplasm</location>
    </subcellularLocation>
</comment>
<proteinExistence type="inferred from homology"/>
<dbReference type="PROSITE" id="PS00299">
    <property type="entry name" value="UBIQUITIN_1"/>
    <property type="match status" value="1"/>
</dbReference>
<feature type="region of interest" description="Disordered" evidence="15">
    <location>
        <begin position="1067"/>
        <end position="1147"/>
    </location>
</feature>
<feature type="region of interest" description="Disordered" evidence="15">
    <location>
        <begin position="562"/>
        <end position="648"/>
    </location>
</feature>
<dbReference type="SMART" id="SM00220">
    <property type="entry name" value="S_TKc"/>
    <property type="match status" value="1"/>
</dbReference>
<dbReference type="PANTHER" id="PTHR24353">
    <property type="entry name" value="CYCLIC NUCLEOTIDE-DEPENDENT PROTEIN KINASE"/>
    <property type="match status" value="1"/>
</dbReference>
<evidence type="ECO:0000259" key="16">
    <source>
        <dbReference type="PROSITE" id="PS50011"/>
    </source>
</evidence>
<dbReference type="InterPro" id="IPR045270">
    <property type="entry name" value="STKc_AGC"/>
</dbReference>
<dbReference type="InterPro" id="IPR011332">
    <property type="entry name" value="Ribosomal_zn-bd"/>
</dbReference>
<comment type="similarity">
    <text evidence="2">In the N-terminal section; belongs to the ubiquitin family.</text>
</comment>
<dbReference type="GO" id="GO:0005524">
    <property type="term" value="F:ATP binding"/>
    <property type="evidence" value="ECO:0007669"/>
    <property type="project" value="UniProtKB-UniRule"/>
</dbReference>
<feature type="compositionally biased region" description="Low complexity" evidence="15">
    <location>
        <begin position="576"/>
        <end position="585"/>
    </location>
</feature>
<evidence type="ECO:0000256" key="10">
    <source>
        <dbReference type="ARBA" id="ARBA00022833"/>
    </source>
</evidence>
<feature type="domain" description="Ubiquitin-like" evidence="17">
    <location>
        <begin position="399"/>
        <end position="474"/>
    </location>
</feature>
<dbReference type="SMART" id="SM01402">
    <property type="entry name" value="Ribosomal_S27"/>
    <property type="match status" value="1"/>
</dbReference>
<dbReference type="GO" id="GO:0003735">
    <property type="term" value="F:structural constituent of ribosome"/>
    <property type="evidence" value="ECO:0007669"/>
    <property type="project" value="InterPro"/>
</dbReference>
<evidence type="ECO:0000256" key="13">
    <source>
        <dbReference type="ARBA" id="ARBA00023274"/>
    </source>
</evidence>
<evidence type="ECO:0000256" key="7">
    <source>
        <dbReference type="ARBA" id="ARBA00022679"/>
    </source>
</evidence>
<dbReference type="Pfam" id="PF00069">
    <property type="entry name" value="Pkinase"/>
    <property type="match status" value="2"/>
</dbReference>
<dbReference type="FunFam" id="3.10.20.90:FF:000008">
    <property type="entry name" value="Ubiquitin-40S ribosomal protein S27a"/>
    <property type="match status" value="1"/>
</dbReference>
<feature type="compositionally biased region" description="Low complexity" evidence="15">
    <location>
        <begin position="629"/>
        <end position="648"/>
    </location>
</feature>
<dbReference type="InterPro" id="IPR000626">
    <property type="entry name" value="Ubiquitin-like_dom"/>
</dbReference>
<evidence type="ECO:0000313" key="19">
    <source>
        <dbReference type="Proteomes" id="UP001209570"/>
    </source>
</evidence>
<dbReference type="CDD" id="cd05123">
    <property type="entry name" value="STKc_AGC"/>
    <property type="match status" value="1"/>
</dbReference>
<evidence type="ECO:0000256" key="6">
    <source>
        <dbReference type="ARBA" id="ARBA00022527"/>
    </source>
</evidence>
<feature type="region of interest" description="Disordered" evidence="15">
    <location>
        <begin position="796"/>
        <end position="891"/>
    </location>
</feature>
<dbReference type="GO" id="GO:0005840">
    <property type="term" value="C:ribosome"/>
    <property type="evidence" value="ECO:0007669"/>
    <property type="project" value="UniProtKB-KW"/>
</dbReference>
<evidence type="ECO:0000313" key="18">
    <source>
        <dbReference type="EMBL" id="KAJ0404153.1"/>
    </source>
</evidence>
<dbReference type="InterPro" id="IPR019956">
    <property type="entry name" value="Ubiquitin_dom"/>
</dbReference>
<feature type="compositionally biased region" description="Basic residues" evidence="15">
    <location>
        <begin position="876"/>
        <end position="890"/>
    </location>
</feature>
<dbReference type="Pfam" id="PF01599">
    <property type="entry name" value="Ribosomal_S27"/>
    <property type="match status" value="1"/>
</dbReference>
<dbReference type="Gene3D" id="3.30.200.20">
    <property type="entry name" value="Phosphorylase Kinase, domain 1"/>
    <property type="match status" value="1"/>
</dbReference>
<dbReference type="InterPro" id="IPR000719">
    <property type="entry name" value="Prot_kinase_dom"/>
</dbReference>
<dbReference type="PROSITE" id="PS50053">
    <property type="entry name" value="UBIQUITIN_2"/>
    <property type="match status" value="1"/>
</dbReference>
<dbReference type="AlphaFoldDB" id="A0AAD5M608"/>
<dbReference type="PROSITE" id="PS00108">
    <property type="entry name" value="PROTEIN_KINASE_ST"/>
    <property type="match status" value="1"/>
</dbReference>
<dbReference type="GO" id="GO:0004691">
    <property type="term" value="F:cAMP-dependent protein kinase activity"/>
    <property type="evidence" value="ECO:0007669"/>
    <property type="project" value="TreeGrafter"/>
</dbReference>
<dbReference type="PROSITE" id="PS00107">
    <property type="entry name" value="PROTEIN_KINASE_ATP"/>
    <property type="match status" value="1"/>
</dbReference>
<dbReference type="Proteomes" id="UP001209570">
    <property type="component" value="Unassembled WGS sequence"/>
</dbReference>
<dbReference type="InterPro" id="IPR038582">
    <property type="entry name" value="Ribosomal_eS31_euk-type_sf"/>
</dbReference>
<evidence type="ECO:0000256" key="3">
    <source>
        <dbReference type="ARBA" id="ARBA00009891"/>
    </source>
</evidence>
<dbReference type="Pfam" id="PF00240">
    <property type="entry name" value="ubiquitin"/>
    <property type="match status" value="1"/>
</dbReference>
<evidence type="ECO:0000256" key="12">
    <source>
        <dbReference type="ARBA" id="ARBA00022980"/>
    </source>
</evidence>
<feature type="binding site" evidence="14">
    <location>
        <position position="100"/>
    </location>
    <ligand>
        <name>ATP</name>
        <dbReference type="ChEBI" id="CHEBI:30616"/>
    </ligand>
</feature>
<evidence type="ECO:0000256" key="8">
    <source>
        <dbReference type="ARBA" id="ARBA00022741"/>
    </source>
</evidence>
<feature type="compositionally biased region" description="Acidic residues" evidence="15">
    <location>
        <begin position="602"/>
        <end position="611"/>
    </location>
</feature>
<dbReference type="InterPro" id="IPR029071">
    <property type="entry name" value="Ubiquitin-like_domsf"/>
</dbReference>
<organism evidence="18 19">
    <name type="scientific">Pythium insidiosum</name>
    <name type="common">Pythiosis disease agent</name>
    <dbReference type="NCBI Taxonomy" id="114742"/>
    <lineage>
        <taxon>Eukaryota</taxon>
        <taxon>Sar</taxon>
        <taxon>Stramenopiles</taxon>
        <taxon>Oomycota</taxon>
        <taxon>Peronosporomycetes</taxon>
        <taxon>Pythiales</taxon>
        <taxon>Pythiaceae</taxon>
        <taxon>Pythium</taxon>
    </lineage>
</organism>
<feature type="compositionally biased region" description="Low complexity" evidence="15">
    <location>
        <begin position="15"/>
        <end position="31"/>
    </location>
</feature>
<sequence>MSSSSTVLPRLTIKTPALHAPAAPGATATSAEPEEMAPSSRPKRERASSSSIGGYWDPDEAEIRALTMNDFDVMGVLGVGTYGVVKLARHIRSGASVALKVLSKEQVVSMRQEKHILRERMVHIKLRHPFIARLFGTFQDEDCLYLVIEYLPGGEMWSLVYSDFESTTTVDPFDFEDDTNGAPACAALTQPGQSSAEDYEKTPLTTGGAVHIRPFGAVPLSPVQTPSSPVSRSLDANSRGMLRNKYGGLKEEHAAFYLGCILCALEYLHGQDMLYRDLKLENLVLDRKGYPKVLDFGFAKPNAAKSAKNMTLCGSMDYMAPEIVLHEPHDQRADIWSFGIIMYEMLLGKTPFHHDNPRELGRKITTDPVAFPNDFEDEYPLAYDLIGRLLVKTPDGRKMQIFVKTLTGKTITLDVEPSDSIDNVKNKIQDKEGIPPDQQRLIFAGKQLEDGRTLSDYNIQKESTLHLVLRLRGGGKKRKKKVYTKPKKIKHKHKKVKLAVLKFYKVDDNGKISRLRKECPQCGAGVFMATHFDRHYCGKCHVTYQFQKACVVRGLVNAMETAETRDDDDSGHLEADAAADSPSALPDEDPAPSLTPRQEEASGQDDVEISGDPELAAPVPEQSDVAPASSSPPNVDSISSGGGIEAAEPIAPATPNVEEPPAPQKALLRPWFSDADPTDKAGPFVLLLLDEFCRRHGLDSTAQTLQRELQAMQVAFPSPDLWYEMYTQLQSVLRSQQRSSRTTVERLVEFCVDPVARRTAFAHQDALAALSPVQICASPKHCTAATRMAAYQQLRSPIVRPSQRRSVGTCADAAAVERSRSPPPTASSIDPHVSASGADEREDVAEAPVVSSPVLSQPRGGGAQAKPTPAVSPVRASKKTKKKTRSKATARRCSSLSSLDAVHLHTQPLPLANPLAVGTYGEPALVTAQAQDLRRDLSSQRLLDRELRHVRLEKISTEPTKALVQRLGFRAQPLDEVTRRDPFETELVLERYGFAKRQDCALCQQSFLPLNLPCRVSFRCIMDVYDVWQYVPPDRETSTRYRAPLCYDAVQVCRFCAQLVYQHAQQPQAARPRVPGSAGRLGSSRHGATPGDRDDDLRDDAEPSGFCSDPFALPPLLGDDVADHEDVARRRGRRRDEPLDDGRPTLESPAKAIVYALQLDSTHYMSSKEWEIINPERSAIRQVMEGSVRPSPAATRVSFSGIQ</sequence>
<evidence type="ECO:0000256" key="11">
    <source>
        <dbReference type="ARBA" id="ARBA00022840"/>
    </source>
</evidence>
<evidence type="ECO:0000256" key="5">
    <source>
        <dbReference type="ARBA" id="ARBA00022499"/>
    </source>
</evidence>
<keyword evidence="8 14" id="KW-0547">Nucleotide-binding</keyword>
<keyword evidence="11 14" id="KW-0067">ATP-binding</keyword>
<keyword evidence="19" id="KW-1185">Reference proteome</keyword>
<dbReference type="SUPFAM" id="SSF57829">
    <property type="entry name" value="Zn-binding ribosomal proteins"/>
    <property type="match status" value="1"/>
</dbReference>